<dbReference type="InterPro" id="IPR001789">
    <property type="entry name" value="Sig_transdc_resp-reg_receiver"/>
</dbReference>
<keyword evidence="6" id="KW-1133">Transmembrane helix</keyword>
<dbReference type="InterPro" id="IPR004358">
    <property type="entry name" value="Sig_transdc_His_kin-like_C"/>
</dbReference>
<evidence type="ECO:0000259" key="8">
    <source>
        <dbReference type="PROSITE" id="PS50109"/>
    </source>
</evidence>
<dbReference type="PANTHER" id="PTHR45339:SF3">
    <property type="entry name" value="HISTIDINE KINASE"/>
    <property type="match status" value="1"/>
</dbReference>
<evidence type="ECO:0000256" key="5">
    <source>
        <dbReference type="SAM" id="Coils"/>
    </source>
</evidence>
<dbReference type="Gene3D" id="3.40.50.2300">
    <property type="match status" value="1"/>
</dbReference>
<dbReference type="Pfam" id="PF00072">
    <property type="entry name" value="Response_reg"/>
    <property type="match status" value="1"/>
</dbReference>
<keyword evidence="3 4" id="KW-0597">Phosphoprotein</keyword>
<feature type="modified residue" description="4-aspartylphosphate" evidence="4">
    <location>
        <position position="661"/>
    </location>
</feature>
<dbReference type="PROSITE" id="PS50109">
    <property type="entry name" value="HIS_KIN"/>
    <property type="match status" value="1"/>
</dbReference>
<dbReference type="InterPro" id="IPR003661">
    <property type="entry name" value="HisK_dim/P_dom"/>
</dbReference>
<feature type="coiled-coil region" evidence="5">
    <location>
        <begin position="275"/>
        <end position="302"/>
    </location>
</feature>
<dbReference type="EMBL" id="JAAMPU010000107">
    <property type="protein sequence ID" value="NMH29093.1"/>
    <property type="molecule type" value="Genomic_DNA"/>
</dbReference>
<dbReference type="EC" id="2.7.13.3" evidence="2"/>
<dbReference type="CDD" id="cd00082">
    <property type="entry name" value="HisKA"/>
    <property type="match status" value="1"/>
</dbReference>
<dbReference type="InterPro" id="IPR019734">
    <property type="entry name" value="TPR_rpt"/>
</dbReference>
<evidence type="ECO:0000256" key="3">
    <source>
        <dbReference type="ARBA" id="ARBA00022553"/>
    </source>
</evidence>
<dbReference type="SUPFAM" id="SSF47384">
    <property type="entry name" value="Homodimeric domain of signal transducing histidine kinase"/>
    <property type="match status" value="1"/>
</dbReference>
<dbReference type="AlphaFoldDB" id="A0A972FV43"/>
<dbReference type="RefSeq" id="WP_169528183.1">
    <property type="nucleotide sequence ID" value="NZ_JAAMPU010000107.1"/>
</dbReference>
<dbReference type="SUPFAM" id="SSF55874">
    <property type="entry name" value="ATPase domain of HSP90 chaperone/DNA topoisomerase II/histidine kinase"/>
    <property type="match status" value="1"/>
</dbReference>
<keyword evidence="5" id="KW-0175">Coiled coil</keyword>
<dbReference type="InterPro" id="IPR011990">
    <property type="entry name" value="TPR-like_helical_dom_sf"/>
</dbReference>
<evidence type="ECO:0000256" key="6">
    <source>
        <dbReference type="SAM" id="Phobius"/>
    </source>
</evidence>
<feature type="domain" description="Response regulatory" evidence="9">
    <location>
        <begin position="611"/>
        <end position="726"/>
    </location>
</feature>
<evidence type="ECO:0000256" key="4">
    <source>
        <dbReference type="PROSITE-ProRule" id="PRU00169"/>
    </source>
</evidence>
<dbReference type="CDD" id="cd17546">
    <property type="entry name" value="REC_hyHK_CKI1_RcsC-like"/>
    <property type="match status" value="1"/>
</dbReference>
<dbReference type="PANTHER" id="PTHR45339">
    <property type="entry name" value="HYBRID SIGNAL TRANSDUCTION HISTIDINE KINASE J"/>
    <property type="match status" value="1"/>
</dbReference>
<dbReference type="PROSITE" id="PS50110">
    <property type="entry name" value="RESPONSE_REGULATORY"/>
    <property type="match status" value="1"/>
</dbReference>
<evidence type="ECO:0000259" key="9">
    <source>
        <dbReference type="PROSITE" id="PS50110"/>
    </source>
</evidence>
<dbReference type="FunFam" id="3.30.565.10:FF:000010">
    <property type="entry name" value="Sensor histidine kinase RcsC"/>
    <property type="match status" value="1"/>
</dbReference>
<reference evidence="10" key="1">
    <citation type="submission" date="2020-02" db="EMBL/GenBank/DDBJ databases">
        <title>Flavobacterium sp. genome.</title>
        <authorList>
            <person name="Jung H.S."/>
            <person name="Baek J.H."/>
            <person name="Jeon C.O."/>
        </authorList>
    </citation>
    <scope>NUCLEOTIDE SEQUENCE</scope>
    <source>
        <strain evidence="10">SE-s28</strain>
    </source>
</reference>
<keyword evidence="6" id="KW-0812">Transmembrane</keyword>
<dbReference type="InterPro" id="IPR005467">
    <property type="entry name" value="His_kinase_dom"/>
</dbReference>
<dbReference type="SMART" id="SM00388">
    <property type="entry name" value="HisKA"/>
    <property type="match status" value="1"/>
</dbReference>
<dbReference type="SMART" id="SM00387">
    <property type="entry name" value="HATPase_c"/>
    <property type="match status" value="1"/>
</dbReference>
<feature type="domain" description="Histidine kinase" evidence="8">
    <location>
        <begin position="368"/>
        <end position="588"/>
    </location>
</feature>
<dbReference type="Pfam" id="PF00512">
    <property type="entry name" value="HisKA"/>
    <property type="match status" value="1"/>
</dbReference>
<evidence type="ECO:0000313" key="10">
    <source>
        <dbReference type="EMBL" id="NMH29093.1"/>
    </source>
</evidence>
<dbReference type="SUPFAM" id="SSF48452">
    <property type="entry name" value="TPR-like"/>
    <property type="match status" value="1"/>
</dbReference>
<proteinExistence type="predicted"/>
<dbReference type="SMART" id="SM00448">
    <property type="entry name" value="REC"/>
    <property type="match status" value="1"/>
</dbReference>
<keyword evidence="6" id="KW-0472">Membrane</keyword>
<evidence type="ECO:0000256" key="7">
    <source>
        <dbReference type="SAM" id="SignalP"/>
    </source>
</evidence>
<dbReference type="Pfam" id="PF02518">
    <property type="entry name" value="HATPase_c"/>
    <property type="match status" value="1"/>
</dbReference>
<dbReference type="InterPro" id="IPR003594">
    <property type="entry name" value="HATPase_dom"/>
</dbReference>
<comment type="catalytic activity">
    <reaction evidence="1">
        <text>ATP + protein L-histidine = ADP + protein N-phospho-L-histidine.</text>
        <dbReference type="EC" id="2.7.13.3"/>
    </reaction>
</comment>
<feature type="chain" id="PRO_5037906651" description="histidine kinase" evidence="7">
    <location>
        <begin position="21"/>
        <end position="731"/>
    </location>
</feature>
<dbReference type="InterPro" id="IPR011006">
    <property type="entry name" value="CheY-like_superfamily"/>
</dbReference>
<name>A0A972FV43_9FLAO</name>
<accession>A0A972FV43</accession>
<dbReference type="PRINTS" id="PR00344">
    <property type="entry name" value="BCTRLSENSOR"/>
</dbReference>
<dbReference type="Gene3D" id="3.30.565.10">
    <property type="entry name" value="Histidine kinase-like ATPase, C-terminal domain"/>
    <property type="match status" value="1"/>
</dbReference>
<keyword evidence="7" id="KW-0732">Signal</keyword>
<feature type="signal peptide" evidence="7">
    <location>
        <begin position="1"/>
        <end position="20"/>
    </location>
</feature>
<dbReference type="Gene3D" id="1.25.40.10">
    <property type="entry name" value="Tetratricopeptide repeat domain"/>
    <property type="match status" value="1"/>
</dbReference>
<dbReference type="Pfam" id="PF13424">
    <property type="entry name" value="TPR_12"/>
    <property type="match status" value="1"/>
</dbReference>
<evidence type="ECO:0000256" key="2">
    <source>
        <dbReference type="ARBA" id="ARBA00012438"/>
    </source>
</evidence>
<dbReference type="InterPro" id="IPR036097">
    <property type="entry name" value="HisK_dim/P_sf"/>
</dbReference>
<dbReference type="Gene3D" id="1.10.287.130">
    <property type="match status" value="1"/>
</dbReference>
<dbReference type="CDD" id="cd16922">
    <property type="entry name" value="HATPase_EvgS-ArcB-TorS-like"/>
    <property type="match status" value="1"/>
</dbReference>
<dbReference type="GO" id="GO:0000155">
    <property type="term" value="F:phosphorelay sensor kinase activity"/>
    <property type="evidence" value="ECO:0007669"/>
    <property type="project" value="InterPro"/>
</dbReference>
<dbReference type="SUPFAM" id="SSF52172">
    <property type="entry name" value="CheY-like"/>
    <property type="match status" value="1"/>
</dbReference>
<sequence length="731" mass="83939">MLLRNLLSLAFLCGIFCAQAQSTDTEKREITKLTDIADNYLVELKFKESLQYSREALKRAVAIDDAYLIATAYNTIAGNYDELSEPDKAINYYNKGLEYANKTQNDSLKNWLNNNLGNMYCFEKKQYEKGLFYYDRSLYFSERIKDTAQMVFTKLNMGWAYFDIGQFEKGEPYLEYVNQHFDKFGRKSLDAARLLLNAMLLSHKNKDEKAAEYFRKAMSTAAKTGEILDLSYSYQEYSKFLYKKNDYRNAYKYLDLYGQIKDSIYNQDKLQVAANEGQNLELDEYKRAVQRIEAEKEIQSLSLKKSQIIVILFVITLLALLLLTYLLYKNNLFRKQKNAELLLTNEELRIAKEKAEEAARLKTQFVSTISHELRTPLYGVVGITNMISDEHKELKNSPHLNSLKFSAKYLLSLVNDILQINKIEEKRVVLEHLTFNLSDELATIRDSLQFIATKNRNTLILETDPEIPEFLIGDKLRLSQIFMNLVSNALKFTQNGEVHISAKQEKIEGNMHFIHFSISDNGIGIAKEDQDKIFEKFVQIERKESDYQGTGLGLSIVKKLIELFGSEIQLESAEGAGTTFSFTIPLEHNPEKANEIVNNIEVDLTSGQIFNVLVVEDNKINQMVTKKILENHSFKCQIVDDGIAALAMLQKKNKYDLILMDINMPVINGFETTRRIRAMGIETPIVALTAYDKGEITEEAISAGMNDIIIKPFEPVKLFQVIMGQINKKEN</sequence>
<comment type="caution">
    <text evidence="10">The sequence shown here is derived from an EMBL/GenBank/DDBJ whole genome shotgun (WGS) entry which is preliminary data.</text>
</comment>
<organism evidence="10 11">
    <name type="scientific">Flavobacterium silvaticum</name>
    <dbReference type="NCBI Taxonomy" id="1852020"/>
    <lineage>
        <taxon>Bacteria</taxon>
        <taxon>Pseudomonadati</taxon>
        <taxon>Bacteroidota</taxon>
        <taxon>Flavobacteriia</taxon>
        <taxon>Flavobacteriales</taxon>
        <taxon>Flavobacteriaceae</taxon>
        <taxon>Flavobacterium</taxon>
    </lineage>
</organism>
<keyword evidence="11" id="KW-1185">Reference proteome</keyword>
<dbReference type="SMART" id="SM00028">
    <property type="entry name" value="TPR"/>
    <property type="match status" value="4"/>
</dbReference>
<evidence type="ECO:0000313" key="11">
    <source>
        <dbReference type="Proteomes" id="UP000712080"/>
    </source>
</evidence>
<gene>
    <name evidence="10" type="ORF">G6047_13710</name>
</gene>
<dbReference type="Proteomes" id="UP000712080">
    <property type="component" value="Unassembled WGS sequence"/>
</dbReference>
<dbReference type="InterPro" id="IPR036890">
    <property type="entry name" value="HATPase_C_sf"/>
</dbReference>
<evidence type="ECO:0000256" key="1">
    <source>
        <dbReference type="ARBA" id="ARBA00000085"/>
    </source>
</evidence>
<feature type="transmembrane region" description="Helical" evidence="6">
    <location>
        <begin position="308"/>
        <end position="328"/>
    </location>
</feature>
<protein>
    <recommendedName>
        <fullName evidence="2">histidine kinase</fullName>
        <ecNumber evidence="2">2.7.13.3</ecNumber>
    </recommendedName>
</protein>